<gene>
    <name evidence="12" type="ORF">D4764_03G0004700</name>
</gene>
<name>A0A5C6N7M7_9TELE</name>
<keyword evidence="5" id="KW-0472">Membrane</keyword>
<protein>
    <submittedName>
        <fullName evidence="12">Vang-like protein 2</fullName>
    </submittedName>
</protein>
<feature type="region of interest" description="Disordered" evidence="8">
    <location>
        <begin position="627"/>
        <end position="647"/>
    </location>
</feature>
<dbReference type="GO" id="GO:0005886">
    <property type="term" value="C:plasma membrane"/>
    <property type="evidence" value="ECO:0007669"/>
    <property type="project" value="UniProtKB-SubCell"/>
</dbReference>
<evidence type="ECO:0000256" key="9">
    <source>
        <dbReference type="SAM" id="SignalP"/>
    </source>
</evidence>
<reference evidence="12 13" key="1">
    <citation type="submission" date="2019-04" db="EMBL/GenBank/DDBJ databases">
        <title>Chromosome genome assembly for Takifugu flavidus.</title>
        <authorList>
            <person name="Xiao S."/>
        </authorList>
    </citation>
    <scope>NUCLEOTIDE SEQUENCE [LARGE SCALE GENOMIC DNA]</scope>
    <source>
        <strain evidence="12">HTHZ2018</strain>
        <tissue evidence="12">Muscle</tissue>
    </source>
</reference>
<evidence type="ECO:0000256" key="3">
    <source>
        <dbReference type="ARBA" id="ARBA00022692"/>
    </source>
</evidence>
<keyword evidence="7" id="KW-0863">Zinc-finger</keyword>
<dbReference type="AlphaFoldDB" id="A0A5C6N7M7"/>
<dbReference type="PROSITE" id="PS50835">
    <property type="entry name" value="IG_LIKE"/>
    <property type="match status" value="1"/>
</dbReference>
<dbReference type="SMART" id="SM00409">
    <property type="entry name" value="IG"/>
    <property type="match status" value="1"/>
</dbReference>
<dbReference type="InterPro" id="IPR036875">
    <property type="entry name" value="Znf_CCHC_sf"/>
</dbReference>
<keyword evidence="13" id="KW-1185">Reference proteome</keyword>
<dbReference type="InterPro" id="IPR003599">
    <property type="entry name" value="Ig_sub"/>
</dbReference>
<dbReference type="GO" id="GO:0006508">
    <property type="term" value="P:proteolysis"/>
    <property type="evidence" value="ECO:0007669"/>
    <property type="project" value="InterPro"/>
</dbReference>
<dbReference type="InterPro" id="IPR036179">
    <property type="entry name" value="Ig-like_dom_sf"/>
</dbReference>
<dbReference type="GO" id="GO:0003676">
    <property type="term" value="F:nucleic acid binding"/>
    <property type="evidence" value="ECO:0007669"/>
    <property type="project" value="InterPro"/>
</dbReference>
<evidence type="ECO:0000259" key="11">
    <source>
        <dbReference type="PROSITE" id="PS50835"/>
    </source>
</evidence>
<keyword evidence="7" id="KW-0479">Metal-binding</keyword>
<evidence type="ECO:0000256" key="8">
    <source>
        <dbReference type="SAM" id="MobiDB-lite"/>
    </source>
</evidence>
<dbReference type="Proteomes" id="UP000324091">
    <property type="component" value="Chromosome 3"/>
</dbReference>
<keyword evidence="3" id="KW-0812">Transmembrane</keyword>
<evidence type="ECO:0000256" key="2">
    <source>
        <dbReference type="ARBA" id="ARBA00022475"/>
    </source>
</evidence>
<dbReference type="Gene3D" id="2.60.40.10">
    <property type="entry name" value="Immunoglobulins"/>
    <property type="match status" value="1"/>
</dbReference>
<evidence type="ECO:0000256" key="4">
    <source>
        <dbReference type="ARBA" id="ARBA00022989"/>
    </source>
</evidence>
<dbReference type="SUPFAM" id="SSF57756">
    <property type="entry name" value="Retrovirus zinc finger-like domains"/>
    <property type="match status" value="1"/>
</dbReference>
<comment type="subcellular location">
    <subcellularLocation>
        <location evidence="1">Cell membrane</location>
        <topology evidence="1">Multi-pass membrane protein</topology>
    </subcellularLocation>
</comment>
<keyword evidence="9" id="KW-0732">Signal</keyword>
<keyword evidence="7" id="KW-0862">Zinc</keyword>
<proteinExistence type="inferred from homology"/>
<dbReference type="InterPro" id="IPR001969">
    <property type="entry name" value="Aspartic_peptidase_AS"/>
</dbReference>
<feature type="signal peptide" evidence="9">
    <location>
        <begin position="1"/>
        <end position="32"/>
    </location>
</feature>
<dbReference type="PROSITE" id="PS00141">
    <property type="entry name" value="ASP_PROTEASE"/>
    <property type="match status" value="1"/>
</dbReference>
<dbReference type="PANTHER" id="PTHR20886">
    <property type="entry name" value="VANG-LIKE PROTEIN"/>
    <property type="match status" value="1"/>
</dbReference>
<keyword evidence="4" id="KW-1133">Transmembrane helix</keyword>
<evidence type="ECO:0000256" key="5">
    <source>
        <dbReference type="ARBA" id="ARBA00023136"/>
    </source>
</evidence>
<organism evidence="12 13">
    <name type="scientific">Takifugu flavidus</name>
    <name type="common">sansaifugu</name>
    <dbReference type="NCBI Taxonomy" id="433684"/>
    <lineage>
        <taxon>Eukaryota</taxon>
        <taxon>Metazoa</taxon>
        <taxon>Chordata</taxon>
        <taxon>Craniata</taxon>
        <taxon>Vertebrata</taxon>
        <taxon>Euteleostomi</taxon>
        <taxon>Actinopterygii</taxon>
        <taxon>Neopterygii</taxon>
        <taxon>Teleostei</taxon>
        <taxon>Neoteleostei</taxon>
        <taxon>Acanthomorphata</taxon>
        <taxon>Eupercaria</taxon>
        <taxon>Tetraodontiformes</taxon>
        <taxon>Tetradontoidea</taxon>
        <taxon>Tetraodontidae</taxon>
        <taxon>Takifugu</taxon>
    </lineage>
</organism>
<dbReference type="Pfam" id="PF06638">
    <property type="entry name" value="Strabismus"/>
    <property type="match status" value="1"/>
</dbReference>
<accession>A0A5C6N7M7</accession>
<keyword evidence="2" id="KW-1003">Cell membrane</keyword>
<dbReference type="InterPro" id="IPR013783">
    <property type="entry name" value="Ig-like_fold"/>
</dbReference>
<feature type="domain" description="Ig-like" evidence="11">
    <location>
        <begin position="136"/>
        <end position="213"/>
    </location>
</feature>
<feature type="domain" description="CCHC-type" evidence="10">
    <location>
        <begin position="464"/>
        <end position="479"/>
    </location>
</feature>
<evidence type="ECO:0000313" key="12">
    <source>
        <dbReference type="EMBL" id="TWW63462.1"/>
    </source>
</evidence>
<evidence type="ECO:0000256" key="1">
    <source>
        <dbReference type="ARBA" id="ARBA00004651"/>
    </source>
</evidence>
<evidence type="ECO:0000313" key="13">
    <source>
        <dbReference type="Proteomes" id="UP000324091"/>
    </source>
</evidence>
<dbReference type="SUPFAM" id="SSF48726">
    <property type="entry name" value="Immunoglobulin"/>
    <property type="match status" value="1"/>
</dbReference>
<sequence>MRSGASRVDKLTPIMNLLVLFILFFQLVPSKGTKQIIKFAGETVTLPSGVNGVLSQVFWSIFLNTTYIASYRKGVVKLDWHPQYNGRLDLNTFTGDLTIRNLMKQDARVYKVEFDSGGELSEKTIELSVKEVLLPPEITVVSNPTEDGWRRLVLICSSMAEGVAFTWQVNPRTVNIFKFESPRAIYSQYNITQGYANFTCTTTRGNDSTSSLYQDHPGQKVWLGYGPRCPPVIDLQLLSGQLVALDEQLPRAQEITVSVPVDRLPTNPATQPREPYIPIPGRYSGDLGTCSQFLCQLVFTQQPLTYSSPQAKTAFVMSLLTGQAAAWSVAVATQRQELMGDYTGGREWVGGDSALQAIFHKGLAGELKDELAVRDECHSLNFLIALTIHIDNRIRERAKERQGMQRGRFRTCTQFYPPDSFPRSPAAPHYAQEQLPRPAEEPMQLGRTRLTAAERQRHMQYQLCLYCAQQGHYISRCPEVPRGRGSSISPGTELSRISSSSTSRVQVQGTIHLPEHSVPTNVLVDSGADESLIDADFVNTHGIPTALNTAARVIIAPCCFSLKVVRSTDGASRFYNVGYLSIQRAAVWVLDQYYSDFPVYNPALLNLPKSILSKKMSAFKIYNLGEENGTDNTTGQSRTTLSAASRRRDNSHNEFYYEEAEMERRVRKRKARLVVAVEEAFTHIKRHHAEEAASSPKHPREAMDPQEAAQAIFAPLARAMQKYLRATRQQSYHTMESIINHLQFCITHNMTPKAFLERYLGPGPTIQYLEPSRGRQWTLVSEEPVTAAIHQGQVFSLRRTDFSLIVTVTSLPFLHLAEEFVDPKSHKFVMKLQSETSV</sequence>
<evidence type="ECO:0000259" key="10">
    <source>
        <dbReference type="PROSITE" id="PS50158"/>
    </source>
</evidence>
<dbReference type="EMBL" id="RHFK02000016">
    <property type="protein sequence ID" value="TWW63462.1"/>
    <property type="molecule type" value="Genomic_DNA"/>
</dbReference>
<dbReference type="GO" id="GO:0008270">
    <property type="term" value="F:zinc ion binding"/>
    <property type="evidence" value="ECO:0007669"/>
    <property type="project" value="UniProtKB-KW"/>
</dbReference>
<evidence type="ECO:0000256" key="6">
    <source>
        <dbReference type="ARBA" id="ARBA00025718"/>
    </source>
</evidence>
<dbReference type="PROSITE" id="PS50158">
    <property type="entry name" value="ZF_CCHC"/>
    <property type="match status" value="1"/>
</dbReference>
<feature type="chain" id="PRO_5022767262" evidence="9">
    <location>
        <begin position="33"/>
        <end position="838"/>
    </location>
</feature>
<dbReference type="InterPro" id="IPR001878">
    <property type="entry name" value="Znf_CCHC"/>
</dbReference>
<comment type="similarity">
    <text evidence="6">Belongs to the Vang family.</text>
</comment>
<dbReference type="GO" id="GO:0004190">
    <property type="term" value="F:aspartic-type endopeptidase activity"/>
    <property type="evidence" value="ECO:0007669"/>
    <property type="project" value="InterPro"/>
</dbReference>
<evidence type="ECO:0000256" key="7">
    <source>
        <dbReference type="PROSITE-ProRule" id="PRU00047"/>
    </source>
</evidence>
<comment type="caution">
    <text evidence="12">The sequence shown here is derived from an EMBL/GenBank/DDBJ whole genome shotgun (WGS) entry which is preliminary data.</text>
</comment>
<dbReference type="InterPro" id="IPR007110">
    <property type="entry name" value="Ig-like_dom"/>
</dbReference>
<dbReference type="InterPro" id="IPR009539">
    <property type="entry name" value="VANGL"/>
</dbReference>